<keyword evidence="5" id="KW-1185">Reference proteome</keyword>
<dbReference type="HOGENOM" id="CLU_017436_7_2_11"/>
<proteinExistence type="inferred from homology"/>
<dbReference type="Pfam" id="PF13556">
    <property type="entry name" value="HTH_30"/>
    <property type="match status" value="1"/>
</dbReference>
<dbReference type="Gene3D" id="1.10.10.2840">
    <property type="entry name" value="PucR C-terminal helix-turn-helix domain"/>
    <property type="match status" value="1"/>
</dbReference>
<feature type="domain" description="CdaR GGDEF-like" evidence="3">
    <location>
        <begin position="183"/>
        <end position="291"/>
    </location>
</feature>
<dbReference type="EMBL" id="CP009896">
    <property type="protein sequence ID" value="AJR18062.1"/>
    <property type="molecule type" value="Genomic_DNA"/>
</dbReference>
<dbReference type="InterPro" id="IPR025736">
    <property type="entry name" value="PucR_C-HTH_dom"/>
</dbReference>
<reference evidence="4 5" key="1">
    <citation type="journal article" date="2015" name="Genome Announc.">
        <title>Complete Genome Sequence of Steroid-Transforming Nocardioides simplex VKM Ac-2033D.</title>
        <authorList>
            <person name="Shtratnikova V.Y."/>
            <person name="Schelkunov M.I."/>
            <person name="Pekov Y.A."/>
            <person name="Fokina V.V."/>
            <person name="Logacheva M.D."/>
            <person name="Sokolov S.L."/>
            <person name="Bragin E.Y."/>
            <person name="Ashapkin V.V."/>
            <person name="Donova M.V."/>
        </authorList>
    </citation>
    <scope>NUCLEOTIDE SEQUENCE [LARGE SCALE GENOMIC DNA]</scope>
    <source>
        <strain evidence="4 5">VKM Ac-2033D</strain>
    </source>
</reference>
<dbReference type="GeneID" id="96607859"/>
<organism evidence="4 5">
    <name type="scientific">Nocardioides simplex</name>
    <name type="common">Arthrobacter simplex</name>
    <dbReference type="NCBI Taxonomy" id="2045"/>
    <lineage>
        <taxon>Bacteria</taxon>
        <taxon>Bacillati</taxon>
        <taxon>Actinomycetota</taxon>
        <taxon>Actinomycetes</taxon>
        <taxon>Propionibacteriales</taxon>
        <taxon>Nocardioidaceae</taxon>
        <taxon>Pimelobacter</taxon>
    </lineage>
</organism>
<evidence type="ECO:0000259" key="2">
    <source>
        <dbReference type="Pfam" id="PF13556"/>
    </source>
</evidence>
<dbReference type="PANTHER" id="PTHR33744">
    <property type="entry name" value="CARBOHYDRATE DIACID REGULATOR"/>
    <property type="match status" value="1"/>
</dbReference>
<dbReference type="PANTHER" id="PTHR33744:SF17">
    <property type="entry name" value="CONSERVED PROTEIN"/>
    <property type="match status" value="1"/>
</dbReference>
<dbReference type="Proteomes" id="UP000030300">
    <property type="component" value="Chromosome"/>
</dbReference>
<name>A0A0C5XKN6_NOCSI</name>
<comment type="similarity">
    <text evidence="1">Belongs to the CdaR family.</text>
</comment>
<dbReference type="InterPro" id="IPR042070">
    <property type="entry name" value="PucR_C-HTH_sf"/>
</dbReference>
<sequence>MSTGAGSLLRSEELQELVDVLAERLQRSVALDDPALSLVVASRHFGDEDPVRVQSVLGRGVDPELRAWVLSLGIAEYDGPRRIATPAEIGAKDRVCAPVRCAGLLLGYLWLIDDGRVTDDDLRETALVADQAGMILYRRDLFMQRRQARCNALVRDLISADEPTRVAAQLEAVDEELLTPTAAVSVSVVRPVDLPEEHGGSASALAQAAQHATSMGTDPAILCLPRPHDLVVLVAHTRDGSADAARPVVRSLVGTVTERVGAGVLAGVGARQAEVVGAHRSYQQALIAVRAARFLPGLDDVVTWDSLGVYGLLAKLDPQDPALGPHVAPLAGMAATRHGEALLATAETFLDLAGNVQRTAQELHIHRATLYQRLARIEELTGLDFDDGRDRLTLHLGLKLMRLAGSAPRGT</sequence>
<dbReference type="STRING" id="2045.KR76_02565"/>
<dbReference type="RefSeq" id="WP_052138164.1">
    <property type="nucleotide sequence ID" value="NZ_BJMC01000005.1"/>
</dbReference>
<evidence type="ECO:0000313" key="5">
    <source>
        <dbReference type="Proteomes" id="UP000030300"/>
    </source>
</evidence>
<accession>A0A0C5XKN6</accession>
<feature type="domain" description="PucR C-terminal helix-turn-helix" evidence="2">
    <location>
        <begin position="342"/>
        <end position="400"/>
    </location>
</feature>
<protein>
    <submittedName>
        <fullName evidence="4">Transcriptional regulator</fullName>
    </submittedName>
</protein>
<dbReference type="InterPro" id="IPR051448">
    <property type="entry name" value="CdaR-like_regulators"/>
</dbReference>
<dbReference type="SUPFAM" id="SSF55781">
    <property type="entry name" value="GAF domain-like"/>
    <property type="match status" value="1"/>
</dbReference>
<gene>
    <name evidence="4" type="ORF">KR76_02565</name>
</gene>
<evidence type="ECO:0000313" key="4">
    <source>
        <dbReference type="EMBL" id="AJR18062.1"/>
    </source>
</evidence>
<dbReference type="Pfam" id="PF17853">
    <property type="entry name" value="GGDEF_2"/>
    <property type="match status" value="1"/>
</dbReference>
<dbReference type="AlphaFoldDB" id="A0A0C5XKN6"/>
<dbReference type="OrthoDB" id="4534407at2"/>
<evidence type="ECO:0000256" key="1">
    <source>
        <dbReference type="ARBA" id="ARBA00006754"/>
    </source>
</evidence>
<dbReference type="InterPro" id="IPR041522">
    <property type="entry name" value="CdaR_GGDEF"/>
</dbReference>
<dbReference type="KEGG" id="psim:KR76_02565"/>
<evidence type="ECO:0000259" key="3">
    <source>
        <dbReference type="Pfam" id="PF17853"/>
    </source>
</evidence>